<evidence type="ECO:0000256" key="1">
    <source>
        <dbReference type="SAM" id="MobiDB-lite"/>
    </source>
</evidence>
<protein>
    <recommendedName>
        <fullName evidence="2">Wbp11/ELF5/Saf1 N-terminal domain-containing protein</fullName>
    </recommendedName>
</protein>
<comment type="caution">
    <text evidence="3">The sequence shown here is derived from an EMBL/GenBank/DDBJ whole genome shotgun (WGS) entry which is preliminary data.</text>
</comment>
<gene>
    <name evidence="3" type="ORF">BLNAU_11312</name>
</gene>
<feature type="compositionally biased region" description="Basic and acidic residues" evidence="1">
    <location>
        <begin position="322"/>
        <end position="331"/>
    </location>
</feature>
<feature type="compositionally biased region" description="Low complexity" evidence="1">
    <location>
        <begin position="104"/>
        <end position="123"/>
    </location>
</feature>
<reference evidence="3 4" key="1">
    <citation type="journal article" date="2022" name="bioRxiv">
        <title>Genomics of Preaxostyla Flagellates Illuminates Evolutionary Transitions and the Path Towards Mitochondrial Loss.</title>
        <authorList>
            <person name="Novak L.V.F."/>
            <person name="Treitli S.C."/>
            <person name="Pyrih J."/>
            <person name="Halakuc P."/>
            <person name="Pipaliya S.V."/>
            <person name="Vacek V."/>
            <person name="Brzon O."/>
            <person name="Soukal P."/>
            <person name="Eme L."/>
            <person name="Dacks J.B."/>
            <person name="Karnkowska A."/>
            <person name="Elias M."/>
            <person name="Hampl V."/>
        </authorList>
    </citation>
    <scope>NUCLEOTIDE SEQUENCE [LARGE SCALE GENOMIC DNA]</scope>
    <source>
        <strain evidence="3">NAU3</strain>
        <tissue evidence="3">Gut</tissue>
    </source>
</reference>
<feature type="region of interest" description="Disordered" evidence="1">
    <location>
        <begin position="173"/>
        <end position="250"/>
    </location>
</feature>
<feature type="region of interest" description="Disordered" evidence="1">
    <location>
        <begin position="262"/>
        <end position="292"/>
    </location>
</feature>
<evidence type="ECO:0000259" key="2">
    <source>
        <dbReference type="Pfam" id="PF09429"/>
    </source>
</evidence>
<feature type="compositionally biased region" description="Acidic residues" evidence="1">
    <location>
        <begin position="191"/>
        <end position="206"/>
    </location>
</feature>
<organism evidence="3 4">
    <name type="scientific">Blattamonas nauphoetae</name>
    <dbReference type="NCBI Taxonomy" id="2049346"/>
    <lineage>
        <taxon>Eukaryota</taxon>
        <taxon>Metamonada</taxon>
        <taxon>Preaxostyla</taxon>
        <taxon>Oxymonadida</taxon>
        <taxon>Blattamonas</taxon>
    </lineage>
</organism>
<feature type="compositionally biased region" description="Acidic residues" evidence="1">
    <location>
        <begin position="229"/>
        <end position="243"/>
    </location>
</feature>
<dbReference type="Proteomes" id="UP001281761">
    <property type="component" value="Unassembled WGS sequence"/>
</dbReference>
<dbReference type="EMBL" id="JARBJD010000087">
    <property type="protein sequence ID" value="KAK2953755.1"/>
    <property type="molecule type" value="Genomic_DNA"/>
</dbReference>
<feature type="compositionally biased region" description="Pro residues" evidence="1">
    <location>
        <begin position="177"/>
        <end position="187"/>
    </location>
</feature>
<dbReference type="InterPro" id="IPR019007">
    <property type="entry name" value="Wbp11/ELF5/Saf1_N"/>
</dbReference>
<sequence>MAKGKNASSNPADAYNRQQKKKEREKIRKTREENRETTFIQNNPAAVRRTIAELESQPSLSKSQKQKLSNLRTLYVKAHGPLPTKREQESKPQARPPPPPPHNIQPFSPHPYQFQPQQSFYPFQVPPAPVQPFHPHPAMHALPPAPVPLQALGQGPSNLPGSSFGIPPHTGWFPCHIFPPPPPPESPEPASDAEEMLLDEQFEVDDADRPAQQQEEEPTASALPGMDMYSDEEESEESDEDSEEQRRLDEIIQQRVLALKSQTAPQSLPPALQIPPHLFRDAPPPNDGEGEKRMKVEETVISSSGFKAAERVTMFVPRQVKKKTEQQKQDDLDAFLTTLDSS</sequence>
<evidence type="ECO:0000313" key="4">
    <source>
        <dbReference type="Proteomes" id="UP001281761"/>
    </source>
</evidence>
<feature type="compositionally biased region" description="Pro residues" evidence="1">
    <location>
        <begin position="124"/>
        <end position="134"/>
    </location>
</feature>
<feature type="domain" description="Wbp11/ELF5/Saf1 N-terminal" evidence="2">
    <location>
        <begin position="8"/>
        <end position="74"/>
    </location>
</feature>
<dbReference type="Pfam" id="PF09429">
    <property type="entry name" value="Wbp11"/>
    <property type="match status" value="1"/>
</dbReference>
<feature type="compositionally biased region" description="Pro residues" evidence="1">
    <location>
        <begin position="94"/>
        <end position="103"/>
    </location>
</feature>
<feature type="compositionally biased region" description="Low complexity" evidence="1">
    <location>
        <begin position="53"/>
        <end position="69"/>
    </location>
</feature>
<proteinExistence type="predicted"/>
<evidence type="ECO:0000313" key="3">
    <source>
        <dbReference type="EMBL" id="KAK2953755.1"/>
    </source>
</evidence>
<accession>A0ABQ9XSP8</accession>
<feature type="region of interest" description="Disordered" evidence="1">
    <location>
        <begin position="320"/>
        <end position="342"/>
    </location>
</feature>
<name>A0ABQ9XSP8_9EUKA</name>
<keyword evidence="4" id="KW-1185">Reference proteome</keyword>
<feature type="compositionally biased region" description="Basic and acidic residues" evidence="1">
    <location>
        <begin position="22"/>
        <end position="36"/>
    </location>
</feature>
<feature type="region of interest" description="Disordered" evidence="1">
    <location>
        <begin position="1"/>
        <end position="134"/>
    </location>
</feature>
<feature type="compositionally biased region" description="Polar residues" evidence="1">
    <location>
        <begin position="1"/>
        <end position="11"/>
    </location>
</feature>